<dbReference type="InterPro" id="IPR027417">
    <property type="entry name" value="P-loop_NTPase"/>
</dbReference>
<evidence type="ECO:0000256" key="4">
    <source>
        <dbReference type="SAM" id="MobiDB-lite"/>
    </source>
</evidence>
<reference evidence="6" key="1">
    <citation type="journal article" date="2019" name="Sci. Rep.">
        <title>Draft genome of Tanacetum cinerariifolium, the natural source of mosquito coil.</title>
        <authorList>
            <person name="Yamashiro T."/>
            <person name="Shiraishi A."/>
            <person name="Satake H."/>
            <person name="Nakayama K."/>
        </authorList>
    </citation>
    <scope>NUCLEOTIDE SEQUENCE</scope>
</reference>
<dbReference type="InterPro" id="IPR014013">
    <property type="entry name" value="Helic_SF1/SF2_ATP-bd_DinG/Rad3"/>
</dbReference>
<evidence type="ECO:0000313" key="6">
    <source>
        <dbReference type="EMBL" id="GFA47510.1"/>
    </source>
</evidence>
<dbReference type="GO" id="GO:0010569">
    <property type="term" value="P:regulation of double-strand break repair via homologous recombination"/>
    <property type="evidence" value="ECO:0007669"/>
    <property type="project" value="TreeGrafter"/>
</dbReference>
<dbReference type="GO" id="GO:0005524">
    <property type="term" value="F:ATP binding"/>
    <property type="evidence" value="ECO:0007669"/>
    <property type="project" value="UniProtKB-KW"/>
</dbReference>
<dbReference type="Pfam" id="PF23109">
    <property type="entry name" value="ARCH_RTEL1"/>
    <property type="match status" value="1"/>
</dbReference>
<comment type="caution">
    <text evidence="6">The sequence shown here is derived from an EMBL/GenBank/DDBJ whole genome shotgun (WGS) entry which is preliminary data.</text>
</comment>
<proteinExistence type="predicted"/>
<keyword evidence="3" id="KW-0067">ATP-binding</keyword>
<evidence type="ECO:0000256" key="2">
    <source>
        <dbReference type="ARBA" id="ARBA00022801"/>
    </source>
</evidence>
<evidence type="ECO:0000256" key="1">
    <source>
        <dbReference type="ARBA" id="ARBA00022741"/>
    </source>
</evidence>
<dbReference type="SUPFAM" id="SSF52540">
    <property type="entry name" value="P-loop containing nucleoside triphosphate hydrolases"/>
    <property type="match status" value="1"/>
</dbReference>
<gene>
    <name evidence="6" type="ORF">Tci_619482</name>
</gene>
<feature type="compositionally biased region" description="Polar residues" evidence="4">
    <location>
        <begin position="46"/>
        <end position="61"/>
    </location>
</feature>
<evidence type="ECO:0000256" key="3">
    <source>
        <dbReference type="ARBA" id="ARBA00022840"/>
    </source>
</evidence>
<dbReference type="PROSITE" id="PS51193">
    <property type="entry name" value="HELICASE_ATP_BIND_2"/>
    <property type="match status" value="1"/>
</dbReference>
<dbReference type="GO" id="GO:0090657">
    <property type="term" value="P:telomeric loop disassembly"/>
    <property type="evidence" value="ECO:0007669"/>
    <property type="project" value="TreeGrafter"/>
</dbReference>
<dbReference type="Gene3D" id="3.40.50.300">
    <property type="entry name" value="P-loop containing nucleotide triphosphate hydrolases"/>
    <property type="match status" value="1"/>
</dbReference>
<keyword evidence="6" id="KW-0347">Helicase</keyword>
<feature type="region of interest" description="Disordered" evidence="4">
    <location>
        <begin position="46"/>
        <end position="68"/>
    </location>
</feature>
<dbReference type="GO" id="GO:1904430">
    <property type="term" value="P:negative regulation of t-circle formation"/>
    <property type="evidence" value="ECO:0007669"/>
    <property type="project" value="TreeGrafter"/>
</dbReference>
<dbReference type="GO" id="GO:0003677">
    <property type="term" value="F:DNA binding"/>
    <property type="evidence" value="ECO:0007669"/>
    <property type="project" value="InterPro"/>
</dbReference>
<dbReference type="GO" id="GO:0003678">
    <property type="term" value="F:DNA helicase activity"/>
    <property type="evidence" value="ECO:0007669"/>
    <property type="project" value="InterPro"/>
</dbReference>
<dbReference type="InterPro" id="IPR045028">
    <property type="entry name" value="DinG/Rad3-like"/>
</dbReference>
<feature type="domain" description="Helicase ATP-binding" evidence="5">
    <location>
        <begin position="1"/>
        <end position="288"/>
    </location>
</feature>
<dbReference type="GO" id="GO:0045910">
    <property type="term" value="P:negative regulation of DNA recombination"/>
    <property type="evidence" value="ECO:0007669"/>
    <property type="project" value="TreeGrafter"/>
</dbReference>
<name>A0A699JN86_TANCI</name>
<dbReference type="Pfam" id="PF06733">
    <property type="entry name" value="DEAD_2"/>
    <property type="match status" value="1"/>
</dbReference>
<dbReference type="PANTHER" id="PTHR11472:SF34">
    <property type="entry name" value="REGULATOR OF TELOMERE ELONGATION HELICASE 1"/>
    <property type="match status" value="1"/>
</dbReference>
<dbReference type="EMBL" id="BKCJ010430547">
    <property type="protein sequence ID" value="GFA47510.1"/>
    <property type="molecule type" value="Genomic_DNA"/>
</dbReference>
<dbReference type="InterPro" id="IPR010614">
    <property type="entry name" value="RAD3-like_helicase_DEAD"/>
</dbReference>
<keyword evidence="1" id="KW-0547">Nucleotide-binding</keyword>
<evidence type="ECO:0000259" key="5">
    <source>
        <dbReference type="PROSITE" id="PS51193"/>
    </source>
</evidence>
<dbReference type="GO" id="GO:0016818">
    <property type="term" value="F:hydrolase activity, acting on acid anhydrides, in phosphorus-containing anhydrides"/>
    <property type="evidence" value="ECO:0007669"/>
    <property type="project" value="InterPro"/>
</dbReference>
<feature type="non-terminal residue" evidence="6">
    <location>
        <position position="334"/>
    </location>
</feature>
<sequence length="334" mass="37299">MLTAMKILYGLKSNALLESPTGTGKTLCLLCATLAWRKSLGPFSNGMSASKQSEDPSSQGESGKPPTIVYTSRTHSQIRQLIHFTALTCYTYLLLMQTKMVVLGSREQLCIHPEVSTMHGKAQNNACQFLCQKRTKQHCTHYPRVAEFVKSNPGLGDEPIDIEDLVNLGKTCGPCPYYVSRELHKVVDILFAPYNYLIDPGNRKSLTIQWADSILIFDEAHNLESICADAASFDLHSSLLTSCITEAENCVDLAVARRDQSYDKSSNPENFSILRALLKKLEQRIAEVRIDSKELGFTKPGTYIYELLEELNIKHDTATMLINTIEDATILLEE</sequence>
<dbReference type="GO" id="GO:0005634">
    <property type="term" value="C:nucleus"/>
    <property type="evidence" value="ECO:0007669"/>
    <property type="project" value="TreeGrafter"/>
</dbReference>
<organism evidence="6">
    <name type="scientific">Tanacetum cinerariifolium</name>
    <name type="common">Dalmatian daisy</name>
    <name type="synonym">Chrysanthemum cinerariifolium</name>
    <dbReference type="NCBI Taxonomy" id="118510"/>
    <lineage>
        <taxon>Eukaryota</taxon>
        <taxon>Viridiplantae</taxon>
        <taxon>Streptophyta</taxon>
        <taxon>Embryophyta</taxon>
        <taxon>Tracheophyta</taxon>
        <taxon>Spermatophyta</taxon>
        <taxon>Magnoliopsida</taxon>
        <taxon>eudicotyledons</taxon>
        <taxon>Gunneridae</taxon>
        <taxon>Pentapetalae</taxon>
        <taxon>asterids</taxon>
        <taxon>campanulids</taxon>
        <taxon>Asterales</taxon>
        <taxon>Asteraceae</taxon>
        <taxon>Asteroideae</taxon>
        <taxon>Anthemideae</taxon>
        <taxon>Anthemidinae</taxon>
        <taxon>Tanacetum</taxon>
    </lineage>
</organism>
<protein>
    <submittedName>
        <fullName evidence="6">Regulator of telomere elongation helicase 1 isoform X1</fullName>
    </submittedName>
</protein>
<dbReference type="InterPro" id="IPR057498">
    <property type="entry name" value="Rtel1_ARCH"/>
</dbReference>
<dbReference type="FunFam" id="3.40.50.300:FF:001365">
    <property type="entry name" value="Regulator of telomere elongation helicase 1 homolog"/>
    <property type="match status" value="1"/>
</dbReference>
<keyword evidence="2" id="KW-0378">Hydrolase</keyword>
<dbReference type="InterPro" id="IPR006554">
    <property type="entry name" value="Helicase-like_DEXD_c2"/>
</dbReference>
<dbReference type="PANTHER" id="PTHR11472">
    <property type="entry name" value="DNA REPAIR DEAD HELICASE RAD3/XP-D SUBFAMILY MEMBER"/>
    <property type="match status" value="1"/>
</dbReference>
<dbReference type="AlphaFoldDB" id="A0A699JN86"/>
<dbReference type="SMART" id="SM00488">
    <property type="entry name" value="DEXDc2"/>
    <property type="match status" value="1"/>
</dbReference>
<accession>A0A699JN86</accession>
<dbReference type="GO" id="GO:0070182">
    <property type="term" value="F:DNA polymerase binding"/>
    <property type="evidence" value="ECO:0007669"/>
    <property type="project" value="TreeGrafter"/>
</dbReference>